<dbReference type="InterPro" id="IPR050923">
    <property type="entry name" value="Cell_Proc_Reg/RNA_Proc"/>
</dbReference>
<dbReference type="InterPro" id="IPR008984">
    <property type="entry name" value="SMAD_FHA_dom_sf"/>
</dbReference>
<dbReference type="Pfam" id="PF00498">
    <property type="entry name" value="FHA"/>
    <property type="match status" value="1"/>
</dbReference>
<dbReference type="Gene3D" id="2.60.200.20">
    <property type="match status" value="1"/>
</dbReference>
<gene>
    <name evidence="2" type="ORF">C0V70_12620</name>
</gene>
<evidence type="ECO:0000313" key="2">
    <source>
        <dbReference type="EMBL" id="AUN98929.1"/>
    </source>
</evidence>
<proteinExistence type="predicted"/>
<dbReference type="InterPro" id="IPR000253">
    <property type="entry name" value="FHA_dom"/>
</dbReference>
<dbReference type="CDD" id="cd00060">
    <property type="entry name" value="FHA"/>
    <property type="match status" value="1"/>
</dbReference>
<name>A0A2K9NTS8_BACTC</name>
<dbReference type="EMBL" id="CP025704">
    <property type="protein sequence ID" value="AUN98929.1"/>
    <property type="molecule type" value="Genomic_DNA"/>
</dbReference>
<dbReference type="PANTHER" id="PTHR23308">
    <property type="entry name" value="NUCLEAR INHIBITOR OF PROTEIN PHOSPHATASE-1"/>
    <property type="match status" value="1"/>
</dbReference>
<reference evidence="2 3" key="1">
    <citation type="submission" date="2018-01" db="EMBL/GenBank/DDBJ databases">
        <title>Complete genome sequence of Bacteriovorax stolpii DSM12778.</title>
        <authorList>
            <person name="Tang B."/>
            <person name="Chang J."/>
        </authorList>
    </citation>
    <scope>NUCLEOTIDE SEQUENCE [LARGE SCALE GENOMIC DNA]</scope>
    <source>
        <strain evidence="2 3">DSM 12778</strain>
    </source>
</reference>
<sequence>MSIHIAFYQGEMKLTTVELKKKTYLGRSQENDIAIDDPSLSSTHCMIEIDPNNFIQVYDLNSKNGIHFGGKRVASHTLLVDQRLYFGSHHIMIEKQFLTPEEAQRLRA</sequence>
<feature type="domain" description="FHA" evidence="1">
    <location>
        <begin position="23"/>
        <end position="73"/>
    </location>
</feature>
<dbReference type="SMART" id="SM00240">
    <property type="entry name" value="FHA"/>
    <property type="match status" value="1"/>
</dbReference>
<dbReference type="RefSeq" id="WP_102244220.1">
    <property type="nucleotide sequence ID" value="NZ_CP025704.1"/>
</dbReference>
<dbReference type="PROSITE" id="PS50006">
    <property type="entry name" value="FHA_DOMAIN"/>
    <property type="match status" value="1"/>
</dbReference>
<dbReference type="AlphaFoldDB" id="A0A2K9NTS8"/>
<keyword evidence="3" id="KW-1185">Reference proteome</keyword>
<dbReference type="OrthoDB" id="151099at2"/>
<evidence type="ECO:0000313" key="3">
    <source>
        <dbReference type="Proteomes" id="UP000235584"/>
    </source>
</evidence>
<dbReference type="KEGG" id="bsto:C0V70_12620"/>
<organism evidence="2 3">
    <name type="scientific">Bacteriovorax stolpii</name>
    <name type="common">Bdellovibrio stolpii</name>
    <dbReference type="NCBI Taxonomy" id="960"/>
    <lineage>
        <taxon>Bacteria</taxon>
        <taxon>Pseudomonadati</taxon>
        <taxon>Bdellovibrionota</taxon>
        <taxon>Bacteriovoracia</taxon>
        <taxon>Bacteriovoracales</taxon>
        <taxon>Bacteriovoracaceae</taxon>
        <taxon>Bacteriovorax</taxon>
    </lineage>
</organism>
<evidence type="ECO:0000259" key="1">
    <source>
        <dbReference type="PROSITE" id="PS50006"/>
    </source>
</evidence>
<protein>
    <recommendedName>
        <fullName evidence="1">FHA domain-containing protein</fullName>
    </recommendedName>
</protein>
<dbReference type="Proteomes" id="UP000235584">
    <property type="component" value="Chromosome"/>
</dbReference>
<accession>A0A2K9NTS8</accession>
<dbReference type="SUPFAM" id="SSF49879">
    <property type="entry name" value="SMAD/FHA domain"/>
    <property type="match status" value="1"/>
</dbReference>